<evidence type="ECO:0000313" key="4">
    <source>
        <dbReference type="Proteomes" id="UP000295361"/>
    </source>
</evidence>
<comment type="caution">
    <text evidence="3">The sequence shown here is derived from an EMBL/GenBank/DDBJ whole genome shotgun (WGS) entry which is preliminary data.</text>
</comment>
<dbReference type="InterPro" id="IPR000073">
    <property type="entry name" value="AB_hydrolase_1"/>
</dbReference>
<organism evidence="3 4">
    <name type="scientific">Roseateles toxinivorans</name>
    <dbReference type="NCBI Taxonomy" id="270368"/>
    <lineage>
        <taxon>Bacteria</taxon>
        <taxon>Pseudomonadati</taxon>
        <taxon>Pseudomonadota</taxon>
        <taxon>Betaproteobacteria</taxon>
        <taxon>Burkholderiales</taxon>
        <taxon>Sphaerotilaceae</taxon>
        <taxon>Roseateles</taxon>
    </lineage>
</organism>
<dbReference type="InterPro" id="IPR000639">
    <property type="entry name" value="Epox_hydrolase-like"/>
</dbReference>
<feature type="domain" description="AB hydrolase-1" evidence="2">
    <location>
        <begin position="49"/>
        <end position="176"/>
    </location>
</feature>
<dbReference type="OrthoDB" id="9802676at2"/>
<dbReference type="EMBL" id="SNXS01000005">
    <property type="protein sequence ID" value="TDP63489.1"/>
    <property type="molecule type" value="Genomic_DNA"/>
</dbReference>
<dbReference type="AlphaFoldDB" id="A0A4R6QLJ8"/>
<dbReference type="RefSeq" id="WP_133702649.1">
    <property type="nucleotide sequence ID" value="NZ_SNXS01000005.1"/>
</dbReference>
<evidence type="ECO:0000256" key="1">
    <source>
        <dbReference type="ARBA" id="ARBA00022801"/>
    </source>
</evidence>
<dbReference type="Pfam" id="PF00561">
    <property type="entry name" value="Abhydrolase_1"/>
    <property type="match status" value="1"/>
</dbReference>
<proteinExistence type="predicted"/>
<dbReference type="PRINTS" id="PR00111">
    <property type="entry name" value="ABHYDROLASE"/>
</dbReference>
<dbReference type="NCBIfam" id="NF002043">
    <property type="entry name" value="PRK00870.1"/>
    <property type="match status" value="1"/>
</dbReference>
<dbReference type="InterPro" id="IPR029058">
    <property type="entry name" value="AB_hydrolase_fold"/>
</dbReference>
<accession>A0A4R6QLJ8</accession>
<dbReference type="InParanoid" id="A0A4R6QLJ8"/>
<sequence>MRTLPTVNKVLRTPPERFAGLNDFPYEPHYTEVGGLRIAHVDAGPRDAPLVLLMHGEPTWSYLYRKMIPVLVNAGYRVIAPDLVGFGRSDKPARKADYSYNNHVQWMCAWMEALDLRGMTLFCQDWGSLIGLRMVAEAPQRFDRVALANGGLPTGTEPVPRAFRLWRAFARYSPWFPIGRIVKTGCALGLSPQAMAAYDAPFPTRRHRIAARLFPGFVPTSPKDPERANNERAWEVLKHWDKPFLTLFSNRDPVTRGGHKIFHRLVPGAKGQAHSVTRGAGHFLQEDKGTEVALALVAFMRTGP</sequence>
<dbReference type="SUPFAM" id="SSF53474">
    <property type="entry name" value="alpha/beta-Hydrolases"/>
    <property type="match status" value="1"/>
</dbReference>
<dbReference type="InterPro" id="IPR051340">
    <property type="entry name" value="Haloalkane_dehalogenase"/>
</dbReference>
<evidence type="ECO:0000313" key="3">
    <source>
        <dbReference type="EMBL" id="TDP63489.1"/>
    </source>
</evidence>
<keyword evidence="1" id="KW-0378">Hydrolase</keyword>
<protein>
    <submittedName>
        <fullName evidence="3">Haloalkane dehalogenase</fullName>
    </submittedName>
</protein>
<dbReference type="GO" id="GO:0004301">
    <property type="term" value="F:epoxide hydrolase activity"/>
    <property type="evidence" value="ECO:0007669"/>
    <property type="project" value="TreeGrafter"/>
</dbReference>
<dbReference type="Proteomes" id="UP000295361">
    <property type="component" value="Unassembled WGS sequence"/>
</dbReference>
<gene>
    <name evidence="3" type="ORF">DES47_105495</name>
</gene>
<reference evidence="3 4" key="1">
    <citation type="submission" date="2019-03" db="EMBL/GenBank/DDBJ databases">
        <title>Genomic Encyclopedia of Type Strains, Phase IV (KMG-IV): sequencing the most valuable type-strain genomes for metagenomic binning, comparative biology and taxonomic classification.</title>
        <authorList>
            <person name="Goeker M."/>
        </authorList>
    </citation>
    <scope>NUCLEOTIDE SEQUENCE [LARGE SCALE GENOMIC DNA]</scope>
    <source>
        <strain evidence="3 4">DSM 16998</strain>
    </source>
</reference>
<dbReference type="PANTHER" id="PTHR42977">
    <property type="entry name" value="HYDROLASE-RELATED"/>
    <property type="match status" value="1"/>
</dbReference>
<dbReference type="Gene3D" id="3.40.50.1820">
    <property type="entry name" value="alpha/beta hydrolase"/>
    <property type="match status" value="1"/>
</dbReference>
<keyword evidence="4" id="KW-1185">Reference proteome</keyword>
<dbReference type="PANTHER" id="PTHR42977:SF3">
    <property type="entry name" value="AB HYDROLASE-1 DOMAIN-CONTAINING PROTEIN"/>
    <property type="match status" value="1"/>
</dbReference>
<evidence type="ECO:0000259" key="2">
    <source>
        <dbReference type="Pfam" id="PF00561"/>
    </source>
</evidence>
<name>A0A4R6QLJ8_9BURK</name>
<dbReference type="PRINTS" id="PR00412">
    <property type="entry name" value="EPOXHYDRLASE"/>
</dbReference>